<protein>
    <submittedName>
        <fullName evidence="2">Uncharacterized protein</fullName>
    </submittedName>
</protein>
<feature type="signal peptide" evidence="1">
    <location>
        <begin position="1"/>
        <end position="22"/>
    </location>
</feature>
<evidence type="ECO:0000256" key="1">
    <source>
        <dbReference type="SAM" id="SignalP"/>
    </source>
</evidence>
<keyword evidence="1" id="KW-0732">Signal</keyword>
<dbReference type="EMBL" id="JAGFBS010000022">
    <property type="protein sequence ID" value="KAG6373502.1"/>
    <property type="molecule type" value="Genomic_DNA"/>
</dbReference>
<reference evidence="2" key="1">
    <citation type="submission" date="2021-03" db="EMBL/GenBank/DDBJ databases">
        <title>Evolutionary innovations through gain and loss of genes in the ectomycorrhizal Boletales.</title>
        <authorList>
            <person name="Wu G."/>
            <person name="Miyauchi S."/>
            <person name="Morin E."/>
            <person name="Yang Z.-L."/>
            <person name="Xu J."/>
            <person name="Martin F.M."/>
        </authorList>
    </citation>
    <scope>NUCLEOTIDE SEQUENCE</scope>
    <source>
        <strain evidence="2">BR01</strain>
    </source>
</reference>
<dbReference type="OrthoDB" id="1077582at2759"/>
<dbReference type="AlphaFoldDB" id="A0A8I2YKS1"/>
<comment type="caution">
    <text evidence="2">The sequence shown here is derived from an EMBL/GenBank/DDBJ whole genome shotgun (WGS) entry which is preliminary data.</text>
</comment>
<proteinExistence type="predicted"/>
<accession>A0A8I2YKS1</accession>
<evidence type="ECO:0000313" key="3">
    <source>
        <dbReference type="Proteomes" id="UP000683000"/>
    </source>
</evidence>
<evidence type="ECO:0000313" key="2">
    <source>
        <dbReference type="EMBL" id="KAG6373502.1"/>
    </source>
</evidence>
<dbReference type="Proteomes" id="UP000683000">
    <property type="component" value="Unassembled WGS sequence"/>
</dbReference>
<gene>
    <name evidence="2" type="ORF">JVT61DRAFT_6660</name>
</gene>
<name>A0A8I2YKS1_9AGAM</name>
<keyword evidence="3" id="KW-1185">Reference proteome</keyword>
<sequence>MHTVRVALWPLITLLALRAVLSVDMSHSDPSRNTVFVVSSSQHNPFLNLPLVWNSSRSTIMDALDLVSS</sequence>
<feature type="chain" id="PRO_5034869218" evidence="1">
    <location>
        <begin position="23"/>
        <end position="69"/>
    </location>
</feature>
<organism evidence="2 3">
    <name type="scientific">Boletus reticuloceps</name>
    <dbReference type="NCBI Taxonomy" id="495285"/>
    <lineage>
        <taxon>Eukaryota</taxon>
        <taxon>Fungi</taxon>
        <taxon>Dikarya</taxon>
        <taxon>Basidiomycota</taxon>
        <taxon>Agaricomycotina</taxon>
        <taxon>Agaricomycetes</taxon>
        <taxon>Agaricomycetidae</taxon>
        <taxon>Boletales</taxon>
        <taxon>Boletineae</taxon>
        <taxon>Boletaceae</taxon>
        <taxon>Boletoideae</taxon>
        <taxon>Boletus</taxon>
    </lineage>
</organism>